<dbReference type="GO" id="GO:0043590">
    <property type="term" value="C:bacterial nucleoid"/>
    <property type="evidence" value="ECO:0007669"/>
    <property type="project" value="TreeGrafter"/>
</dbReference>
<dbReference type="NCBIfam" id="NF001464">
    <property type="entry name" value="PRK00321.1-5"/>
    <property type="match status" value="1"/>
</dbReference>
<evidence type="ECO:0000256" key="1">
    <source>
        <dbReference type="ARBA" id="ARBA00004453"/>
    </source>
</evidence>
<dbReference type="InterPro" id="IPR007476">
    <property type="entry name" value="RdgC"/>
</dbReference>
<keyword evidence="5" id="KW-0233">DNA recombination</keyword>
<dbReference type="EMBL" id="SACT01000001">
    <property type="protein sequence ID" value="RVT53607.1"/>
    <property type="molecule type" value="Genomic_DNA"/>
</dbReference>
<comment type="caution">
    <text evidence="6">The sequence shown here is derived from an EMBL/GenBank/DDBJ whole genome shotgun (WGS) entry which is preliminary data.</text>
</comment>
<evidence type="ECO:0000256" key="3">
    <source>
        <dbReference type="ARBA" id="ARBA00022296"/>
    </source>
</evidence>
<organism evidence="6 7">
    <name type="scientific">Rubrivivax albus</name>
    <dbReference type="NCBI Taxonomy" id="2499835"/>
    <lineage>
        <taxon>Bacteria</taxon>
        <taxon>Pseudomonadati</taxon>
        <taxon>Pseudomonadota</taxon>
        <taxon>Betaproteobacteria</taxon>
        <taxon>Burkholderiales</taxon>
        <taxon>Sphaerotilaceae</taxon>
        <taxon>Rubrivivax</taxon>
    </lineage>
</organism>
<name>A0A3S2UAL7_9BURK</name>
<dbReference type="Proteomes" id="UP000288178">
    <property type="component" value="Unassembled WGS sequence"/>
</dbReference>
<protein>
    <recommendedName>
        <fullName evidence="3">Recombination-associated protein RdgC</fullName>
    </recommendedName>
</protein>
<sequence length="322" mass="34556">MLFKNALVYRIAHWTVPGLAEIEARLQAAPFVEGGPTTVDSAGWVPPRGEEHGPLAEAVGGQMVLRQRRETRAVPGGVIRQELEAKLDVLEQQTGRRPKGKAKRELKDELVHTLLPRAFPKRADTTVWVDPQAGYVWIGTASTKRADAVVTPLLEALGGGLRLEPLDTALAPATAMAGWLAEREAPRGFTVDRDCELKQPEGEKATVRFARHNLDTDEVVAHIREGKRPTQLALTWGGRVSLVLTEGLTLKRLQFVDGLETDAGGDEGFDADVALFTGELRRLLPDLVDALGGLNDRQPAAAAEAGAVSAAEAAAPAGEAPF</sequence>
<comment type="similarity">
    <text evidence="2">Belongs to the RdgC family.</text>
</comment>
<dbReference type="RefSeq" id="WP_128194931.1">
    <property type="nucleotide sequence ID" value="NZ_SACT01000001.1"/>
</dbReference>
<keyword evidence="7" id="KW-1185">Reference proteome</keyword>
<dbReference type="GO" id="GO:0003690">
    <property type="term" value="F:double-stranded DNA binding"/>
    <property type="evidence" value="ECO:0007669"/>
    <property type="project" value="TreeGrafter"/>
</dbReference>
<evidence type="ECO:0000256" key="5">
    <source>
        <dbReference type="ARBA" id="ARBA00023172"/>
    </source>
</evidence>
<dbReference type="NCBIfam" id="NF001463">
    <property type="entry name" value="PRK00321.1-4"/>
    <property type="match status" value="1"/>
</dbReference>
<dbReference type="Pfam" id="PF04381">
    <property type="entry name" value="RdgC"/>
    <property type="match status" value="1"/>
</dbReference>
<evidence type="ECO:0000256" key="4">
    <source>
        <dbReference type="ARBA" id="ARBA00022490"/>
    </source>
</evidence>
<dbReference type="GO" id="GO:0000018">
    <property type="term" value="P:regulation of DNA recombination"/>
    <property type="evidence" value="ECO:0007669"/>
    <property type="project" value="TreeGrafter"/>
</dbReference>
<dbReference type="AlphaFoldDB" id="A0A3S2UAL7"/>
<dbReference type="GO" id="GO:0006310">
    <property type="term" value="P:DNA recombination"/>
    <property type="evidence" value="ECO:0007669"/>
    <property type="project" value="UniProtKB-KW"/>
</dbReference>
<evidence type="ECO:0000256" key="2">
    <source>
        <dbReference type="ARBA" id="ARBA00008657"/>
    </source>
</evidence>
<accession>A0A3S2UAL7</accession>
<dbReference type="PANTHER" id="PTHR38103">
    <property type="entry name" value="RECOMBINATION-ASSOCIATED PROTEIN RDGC"/>
    <property type="match status" value="1"/>
</dbReference>
<comment type="subcellular location">
    <subcellularLocation>
        <location evidence="1">Cytoplasm</location>
        <location evidence="1">Nucleoid</location>
    </subcellularLocation>
</comment>
<gene>
    <name evidence="6" type="ORF">ENE75_01535</name>
</gene>
<dbReference type="OrthoDB" id="5290530at2"/>
<reference evidence="6 7" key="1">
    <citation type="submission" date="2019-01" db="EMBL/GenBank/DDBJ databases">
        <authorList>
            <person name="Chen W.-M."/>
        </authorList>
    </citation>
    <scope>NUCLEOTIDE SEQUENCE [LARGE SCALE GENOMIC DNA]</scope>
    <source>
        <strain evidence="6 7">ICH-3</strain>
    </source>
</reference>
<proteinExistence type="inferred from homology"/>
<dbReference type="PANTHER" id="PTHR38103:SF1">
    <property type="entry name" value="RECOMBINATION-ASSOCIATED PROTEIN RDGC"/>
    <property type="match status" value="1"/>
</dbReference>
<evidence type="ECO:0000313" key="7">
    <source>
        <dbReference type="Proteomes" id="UP000288178"/>
    </source>
</evidence>
<evidence type="ECO:0000313" key="6">
    <source>
        <dbReference type="EMBL" id="RVT53607.1"/>
    </source>
</evidence>
<keyword evidence="4" id="KW-0963">Cytoplasm</keyword>